<sequence length="350" mass="37000">MMAFYFALFNVSNANQELRQAEKGHHGHGHAKECVGGRGKSGKLRRHSLASTQDVGDYRLLPKPTVVGSNSQNFKQEASSKSTTEVAAAMAALDIVAGETDSDGGRNSKKVTFDAADAIGSLAVAVEGQNRRKLSESSFLGGPAALTQSAYDSRTVSSSRRAAEWIYSIPLSASRDSMANGGRSPLSPPPTAIASPQTATLPPEAGSTTMMPNPVRRPKTASPSGGPYTAPRILCDRCREAEDRCGGACGTCSTGESSNSNASGRPSMRRRTSPRVLALPPAHSNLLRRRSTSDRSASLTTVFRRSAGGQRRLSPSVQRFRCSLVDAGEGMIPLLVDLHADNSVTASRVQ</sequence>
<proteinExistence type="predicted"/>
<feature type="region of interest" description="Disordered" evidence="1">
    <location>
        <begin position="248"/>
        <end position="275"/>
    </location>
</feature>
<evidence type="ECO:0000313" key="3">
    <source>
        <dbReference type="WBParaSite" id="Pan_g7646.t1"/>
    </source>
</evidence>
<accession>A0A7E5A0P7</accession>
<dbReference type="AlphaFoldDB" id="A0A7E5A0P7"/>
<organism evidence="2 3">
    <name type="scientific">Panagrellus redivivus</name>
    <name type="common">Microworm</name>
    <dbReference type="NCBI Taxonomy" id="6233"/>
    <lineage>
        <taxon>Eukaryota</taxon>
        <taxon>Metazoa</taxon>
        <taxon>Ecdysozoa</taxon>
        <taxon>Nematoda</taxon>
        <taxon>Chromadorea</taxon>
        <taxon>Rhabditida</taxon>
        <taxon>Tylenchina</taxon>
        <taxon>Panagrolaimomorpha</taxon>
        <taxon>Panagrolaimoidea</taxon>
        <taxon>Panagrolaimidae</taxon>
        <taxon>Panagrellus</taxon>
    </lineage>
</organism>
<feature type="compositionally biased region" description="Polar residues" evidence="1">
    <location>
        <begin position="194"/>
        <end position="211"/>
    </location>
</feature>
<dbReference type="WBParaSite" id="Pan_g7646.t1">
    <property type="protein sequence ID" value="Pan_g7646.t1"/>
    <property type="gene ID" value="Pan_g7646"/>
</dbReference>
<protein>
    <submittedName>
        <fullName evidence="3">Uncharacterized protein</fullName>
    </submittedName>
</protein>
<feature type="region of interest" description="Disordered" evidence="1">
    <location>
        <begin position="174"/>
        <end position="230"/>
    </location>
</feature>
<dbReference type="Proteomes" id="UP000492821">
    <property type="component" value="Unassembled WGS sequence"/>
</dbReference>
<reference evidence="2" key="1">
    <citation type="journal article" date="2013" name="Genetics">
        <title>The draft genome and transcriptome of Panagrellus redivivus are shaped by the harsh demands of a free-living lifestyle.</title>
        <authorList>
            <person name="Srinivasan J."/>
            <person name="Dillman A.R."/>
            <person name="Macchietto M.G."/>
            <person name="Heikkinen L."/>
            <person name="Lakso M."/>
            <person name="Fracchia K.M."/>
            <person name="Antoshechkin I."/>
            <person name="Mortazavi A."/>
            <person name="Wong G."/>
            <person name="Sternberg P.W."/>
        </authorList>
    </citation>
    <scope>NUCLEOTIDE SEQUENCE [LARGE SCALE GENOMIC DNA]</scope>
    <source>
        <strain evidence="2">MT8872</strain>
    </source>
</reference>
<feature type="region of interest" description="Disordered" evidence="1">
    <location>
        <begin position="23"/>
        <end position="44"/>
    </location>
</feature>
<evidence type="ECO:0000256" key="1">
    <source>
        <dbReference type="SAM" id="MobiDB-lite"/>
    </source>
</evidence>
<evidence type="ECO:0000313" key="2">
    <source>
        <dbReference type="Proteomes" id="UP000492821"/>
    </source>
</evidence>
<keyword evidence="2" id="KW-1185">Reference proteome</keyword>
<feature type="compositionally biased region" description="Polar residues" evidence="1">
    <location>
        <begin position="251"/>
        <end position="264"/>
    </location>
</feature>
<name>A0A7E5A0P7_PANRE</name>
<reference evidence="3" key="2">
    <citation type="submission" date="2020-10" db="UniProtKB">
        <authorList>
            <consortium name="WormBaseParasite"/>
        </authorList>
    </citation>
    <scope>IDENTIFICATION</scope>
</reference>
<feature type="compositionally biased region" description="Basic and acidic residues" evidence="1">
    <location>
        <begin position="23"/>
        <end position="35"/>
    </location>
</feature>